<evidence type="ECO:0000313" key="1">
    <source>
        <dbReference type="EMBL" id="KAA0067166.1"/>
    </source>
</evidence>
<gene>
    <name evidence="2" type="ORF">E5676_scaffold1567G00200</name>
    <name evidence="1" type="ORF">E6C27_scaffold38G002410</name>
</gene>
<sequence length="234" mass="26060">MTIEQLVLELSGELVRNWLTDDKFSISKLSVKYAILHKIGIGNWYMSTHRATISTALAQLIYQIDSSHVVDVGEFVFQQILRHVDTYGINIPICFPRLINDFLLSYHSDLLIDDDVAGSTPRAELSVPDSGLHLSRDLVLPVIQLLSNESRALTVCVADLQCAISTLTDVDCSVSCLLICAHVEWLYGWNDVKPSCNAGKVKNSVLHIGITKSIVQNPDRMIDEIKDQKGDLHC</sequence>
<dbReference type="Proteomes" id="UP000321393">
    <property type="component" value="Unassembled WGS sequence"/>
</dbReference>
<dbReference type="EMBL" id="SSTD01003575">
    <property type="protein sequence ID" value="TYK26015.1"/>
    <property type="molecule type" value="Genomic_DNA"/>
</dbReference>
<evidence type="ECO:0000313" key="4">
    <source>
        <dbReference type="Proteomes" id="UP000321947"/>
    </source>
</evidence>
<organism evidence="1 3">
    <name type="scientific">Cucumis melo var. makuwa</name>
    <name type="common">Oriental melon</name>
    <dbReference type="NCBI Taxonomy" id="1194695"/>
    <lineage>
        <taxon>Eukaryota</taxon>
        <taxon>Viridiplantae</taxon>
        <taxon>Streptophyta</taxon>
        <taxon>Embryophyta</taxon>
        <taxon>Tracheophyta</taxon>
        <taxon>Spermatophyta</taxon>
        <taxon>Magnoliopsida</taxon>
        <taxon>eudicotyledons</taxon>
        <taxon>Gunneridae</taxon>
        <taxon>Pentapetalae</taxon>
        <taxon>rosids</taxon>
        <taxon>fabids</taxon>
        <taxon>Cucurbitales</taxon>
        <taxon>Cucurbitaceae</taxon>
        <taxon>Benincaseae</taxon>
        <taxon>Cucumis</taxon>
    </lineage>
</organism>
<evidence type="ECO:0000313" key="2">
    <source>
        <dbReference type="EMBL" id="TYK26015.1"/>
    </source>
</evidence>
<dbReference type="AlphaFoldDB" id="A0A5A7VL39"/>
<comment type="caution">
    <text evidence="1">The sequence shown here is derived from an EMBL/GenBank/DDBJ whole genome shotgun (WGS) entry which is preliminary data.</text>
</comment>
<reference evidence="3 4" key="1">
    <citation type="submission" date="2019-08" db="EMBL/GenBank/DDBJ databases">
        <title>Draft genome sequences of two oriental melons (Cucumis melo L. var makuwa).</title>
        <authorList>
            <person name="Kwon S.-Y."/>
        </authorList>
    </citation>
    <scope>NUCLEOTIDE SEQUENCE [LARGE SCALE GENOMIC DNA]</scope>
    <source>
        <strain evidence="4">cv. Chang Bougi</strain>
        <strain evidence="3">cv. SW 3</strain>
        <tissue evidence="1">Leaf</tissue>
    </source>
</reference>
<protein>
    <submittedName>
        <fullName evidence="1">Envelope-like protein</fullName>
    </submittedName>
</protein>
<accession>A0A5A7VL39</accession>
<name>A0A5A7VL39_CUCMM</name>
<dbReference type="OrthoDB" id="1425037at2759"/>
<dbReference type="EMBL" id="SSTE01000699">
    <property type="protein sequence ID" value="KAA0067166.1"/>
    <property type="molecule type" value="Genomic_DNA"/>
</dbReference>
<dbReference type="Proteomes" id="UP000321947">
    <property type="component" value="Unassembled WGS sequence"/>
</dbReference>
<proteinExistence type="predicted"/>
<evidence type="ECO:0000313" key="3">
    <source>
        <dbReference type="Proteomes" id="UP000321393"/>
    </source>
</evidence>